<evidence type="ECO:0000313" key="6">
    <source>
        <dbReference type="Proteomes" id="UP000298030"/>
    </source>
</evidence>
<feature type="transmembrane region" description="Helical" evidence="2">
    <location>
        <begin position="384"/>
        <end position="403"/>
    </location>
</feature>
<feature type="compositionally biased region" description="Basic and acidic residues" evidence="1">
    <location>
        <begin position="787"/>
        <end position="799"/>
    </location>
</feature>
<feature type="transmembrane region" description="Helical" evidence="2">
    <location>
        <begin position="446"/>
        <end position="467"/>
    </location>
</feature>
<dbReference type="Proteomes" id="UP000298030">
    <property type="component" value="Unassembled WGS sequence"/>
</dbReference>
<feature type="transmembrane region" description="Helical" evidence="2">
    <location>
        <begin position="256"/>
        <end position="274"/>
    </location>
</feature>
<organism evidence="5 6">
    <name type="scientific">Coprinellus micaceus</name>
    <name type="common">Glistening ink-cap mushroom</name>
    <name type="synonym">Coprinus micaceus</name>
    <dbReference type="NCBI Taxonomy" id="71717"/>
    <lineage>
        <taxon>Eukaryota</taxon>
        <taxon>Fungi</taxon>
        <taxon>Dikarya</taxon>
        <taxon>Basidiomycota</taxon>
        <taxon>Agaricomycotina</taxon>
        <taxon>Agaricomycetes</taxon>
        <taxon>Agaricomycetidae</taxon>
        <taxon>Agaricales</taxon>
        <taxon>Agaricineae</taxon>
        <taxon>Psathyrellaceae</taxon>
        <taxon>Coprinellus</taxon>
    </lineage>
</organism>
<feature type="transmembrane region" description="Helical" evidence="2">
    <location>
        <begin position="325"/>
        <end position="346"/>
    </location>
</feature>
<dbReference type="InterPro" id="IPR056336">
    <property type="entry name" value="YVC1_C"/>
</dbReference>
<keyword evidence="2" id="KW-0812">Transmembrane</keyword>
<evidence type="ECO:0000256" key="1">
    <source>
        <dbReference type="SAM" id="MobiDB-lite"/>
    </source>
</evidence>
<evidence type="ECO:0000259" key="4">
    <source>
        <dbReference type="Pfam" id="PF23317"/>
    </source>
</evidence>
<keyword evidence="2" id="KW-1133">Transmembrane helix</keyword>
<feature type="compositionally biased region" description="Basic and acidic residues" evidence="1">
    <location>
        <begin position="810"/>
        <end position="826"/>
    </location>
</feature>
<protein>
    <recommendedName>
        <fullName evidence="7">Receptor-activated Ca2+-permeable cation channel</fullName>
    </recommendedName>
</protein>
<evidence type="ECO:0000259" key="3">
    <source>
        <dbReference type="Pfam" id="PF23190"/>
    </source>
</evidence>
<feature type="transmembrane region" description="Helical" evidence="2">
    <location>
        <begin position="358"/>
        <end position="378"/>
    </location>
</feature>
<comment type="caution">
    <text evidence="5">The sequence shown here is derived from an EMBL/GenBank/DDBJ whole genome shotgun (WGS) entry which is preliminary data.</text>
</comment>
<dbReference type="PANTHER" id="PTHR35859:SF1">
    <property type="entry name" value="NONSELECTIVE CATION CHANNEL PROTEIN"/>
    <property type="match status" value="1"/>
</dbReference>
<proteinExistence type="predicted"/>
<gene>
    <name evidence="5" type="ORF">FA13DRAFT_1810237</name>
</gene>
<feature type="region of interest" description="Disordered" evidence="1">
    <location>
        <begin position="636"/>
        <end position="659"/>
    </location>
</feature>
<name>A0A4Y7TRF7_COPMI</name>
<feature type="transmembrane region" description="Helical" evidence="2">
    <location>
        <begin position="233"/>
        <end position="250"/>
    </location>
</feature>
<evidence type="ECO:0000256" key="2">
    <source>
        <dbReference type="SAM" id="Phobius"/>
    </source>
</evidence>
<keyword evidence="2" id="KW-0472">Membrane</keyword>
<accession>A0A4Y7TRF7</accession>
<dbReference type="AlphaFoldDB" id="A0A4Y7TRF7"/>
<dbReference type="InterPro" id="IPR052971">
    <property type="entry name" value="TRP_calcium_channel"/>
</dbReference>
<feature type="transmembrane region" description="Helical" evidence="2">
    <location>
        <begin position="295"/>
        <end position="313"/>
    </location>
</feature>
<dbReference type="OrthoDB" id="2373987at2759"/>
<dbReference type="InterPro" id="IPR056337">
    <property type="entry name" value="LHD_YVC1"/>
</dbReference>
<evidence type="ECO:0000313" key="5">
    <source>
        <dbReference type="EMBL" id="TEB36571.1"/>
    </source>
</evidence>
<keyword evidence="6" id="KW-1185">Reference proteome</keyword>
<dbReference type="PANTHER" id="PTHR35859">
    <property type="entry name" value="NONSELECTIVE CATION CHANNEL PROTEIN"/>
    <property type="match status" value="1"/>
</dbReference>
<dbReference type="Pfam" id="PF23190">
    <property type="entry name" value="LHD_TRPY1"/>
    <property type="match status" value="1"/>
</dbReference>
<dbReference type="STRING" id="71717.A0A4Y7TRF7"/>
<dbReference type="Pfam" id="PF23317">
    <property type="entry name" value="YVC1_C"/>
    <property type="match status" value="1"/>
</dbReference>
<reference evidence="5 6" key="1">
    <citation type="journal article" date="2019" name="Nat. Ecol. Evol.">
        <title>Megaphylogeny resolves global patterns of mushroom evolution.</title>
        <authorList>
            <person name="Varga T."/>
            <person name="Krizsan K."/>
            <person name="Foldi C."/>
            <person name="Dima B."/>
            <person name="Sanchez-Garcia M."/>
            <person name="Sanchez-Ramirez S."/>
            <person name="Szollosi G.J."/>
            <person name="Szarkandi J.G."/>
            <person name="Papp V."/>
            <person name="Albert L."/>
            <person name="Andreopoulos W."/>
            <person name="Angelini C."/>
            <person name="Antonin V."/>
            <person name="Barry K.W."/>
            <person name="Bougher N.L."/>
            <person name="Buchanan P."/>
            <person name="Buyck B."/>
            <person name="Bense V."/>
            <person name="Catcheside P."/>
            <person name="Chovatia M."/>
            <person name="Cooper J."/>
            <person name="Damon W."/>
            <person name="Desjardin D."/>
            <person name="Finy P."/>
            <person name="Geml J."/>
            <person name="Haridas S."/>
            <person name="Hughes K."/>
            <person name="Justo A."/>
            <person name="Karasinski D."/>
            <person name="Kautmanova I."/>
            <person name="Kiss B."/>
            <person name="Kocsube S."/>
            <person name="Kotiranta H."/>
            <person name="LaButti K.M."/>
            <person name="Lechner B.E."/>
            <person name="Liimatainen K."/>
            <person name="Lipzen A."/>
            <person name="Lukacs Z."/>
            <person name="Mihaltcheva S."/>
            <person name="Morgado L.N."/>
            <person name="Niskanen T."/>
            <person name="Noordeloos M.E."/>
            <person name="Ohm R.A."/>
            <person name="Ortiz-Santana B."/>
            <person name="Ovrebo C."/>
            <person name="Racz N."/>
            <person name="Riley R."/>
            <person name="Savchenko A."/>
            <person name="Shiryaev A."/>
            <person name="Soop K."/>
            <person name="Spirin V."/>
            <person name="Szebenyi C."/>
            <person name="Tomsovsky M."/>
            <person name="Tulloss R.E."/>
            <person name="Uehling J."/>
            <person name="Grigoriev I.V."/>
            <person name="Vagvolgyi C."/>
            <person name="Papp T."/>
            <person name="Martin F.M."/>
            <person name="Miettinen O."/>
            <person name="Hibbett D.S."/>
            <person name="Nagy L.G."/>
        </authorList>
    </citation>
    <scope>NUCLEOTIDE SEQUENCE [LARGE SCALE GENOMIC DNA]</scope>
    <source>
        <strain evidence="5 6">FP101781</strain>
    </source>
</reference>
<feature type="region of interest" description="Disordered" evidence="1">
    <location>
        <begin position="779"/>
        <end position="835"/>
    </location>
</feature>
<feature type="domain" description="Calcium channel YVC1-like C-terminal transmembrane" evidence="4">
    <location>
        <begin position="240"/>
        <end position="557"/>
    </location>
</feature>
<evidence type="ECO:0008006" key="7">
    <source>
        <dbReference type="Google" id="ProtNLM"/>
    </source>
</evidence>
<feature type="domain" description="YVC1 N-terminal linker helical" evidence="3">
    <location>
        <begin position="24"/>
        <end position="208"/>
    </location>
</feature>
<sequence length="863" mass="97072">MSEFQSESQPLLQRDEFEGTPVYPLIQLIRADVCHYIDTPLSYQALTAPDLTYRLIRPLVEKYAGIQAHGNMSVVFCLLLTRIHFIRDDDPLTTTLSKSRADVCEILATRVFREFANSLLDLTIVLTTVWPVFAGADPKLLERARQERDDDLEEKVGNAIELAILGKAKRFIKSTSCQRVINAIWTGKCVYQAQSTHSILSDTYKRNPVHFYDPYRTHILDHYRLKVPSIRSVLEYTNFLILFILYVIAIEFAEIHAFNLAEICFIVYALGFTLEKVAAMQEHGIRVYFKGTWNAFDLALVTNFAVYVILRLYGIHHHKHWAKALGIDMLALIACMLFPRLAFVTFKNNLMVLSLRAMMMQFVFLMCIAIFCFGGFLYALWTWVHFQFILLTMGDLSPGLVLFRLGRNEARFKPGQIAWWMLDLWFGLDASGFDNATKFHPILGPLLMVIYACLSNTLLLTVLVSILSNTFAKINEDAAAEALFRKAVLTIEGVKADSLFSYQPPVNLLALCIMLPSSYLLSPRWFHKASVSRPVNVFMIRMTNFPLLLLISFYERQSKAAGSAGFKDTVSHIAESFYDTLPRALKRLSIFEGFAGAEGDIDAIFEIADDSDNAVDLTEEDEDHLVKDPRVRRGSAYSYASNGGRRVSDSKRPSSSPAPILRQVTPRLRLNSHVPRSNVEVAFSPLAQVFQPVVTVEEDTEDNRSTATLGGPGGHTPGNYAATSTALNYGNASRRRINSLVPTRRAPDPLLAQAQMNNAMKKFPSGLSPPDQHYGLDGNGPAQGVHRATDIRRRGRSGDRTMLGLGSGLEDLRERDSDSEVERATDDVSSQEAKAVDRRLDEIEKRQERIEDLLKTLVDKLSV</sequence>
<dbReference type="EMBL" id="QPFP01000005">
    <property type="protein sequence ID" value="TEB36571.1"/>
    <property type="molecule type" value="Genomic_DNA"/>
</dbReference>
<feature type="region of interest" description="Disordered" evidence="1">
    <location>
        <begin position="698"/>
        <end position="717"/>
    </location>
</feature>